<dbReference type="PANTHER" id="PTHR45786">
    <property type="entry name" value="DNA BINDING PROTEIN-LIKE"/>
    <property type="match status" value="1"/>
</dbReference>
<dbReference type="Gene3D" id="2.40.50.140">
    <property type="entry name" value="Nucleic acid-binding proteins"/>
    <property type="match status" value="2"/>
</dbReference>
<organism evidence="4 5">
    <name type="scientific">Artemisia annua</name>
    <name type="common">Sweet wormwood</name>
    <dbReference type="NCBI Taxonomy" id="35608"/>
    <lineage>
        <taxon>Eukaryota</taxon>
        <taxon>Viridiplantae</taxon>
        <taxon>Streptophyta</taxon>
        <taxon>Embryophyta</taxon>
        <taxon>Tracheophyta</taxon>
        <taxon>Spermatophyta</taxon>
        <taxon>Magnoliopsida</taxon>
        <taxon>eudicotyledons</taxon>
        <taxon>Gunneridae</taxon>
        <taxon>Pentapetalae</taxon>
        <taxon>asterids</taxon>
        <taxon>campanulids</taxon>
        <taxon>Asterales</taxon>
        <taxon>Asteraceae</taxon>
        <taxon>Asteroideae</taxon>
        <taxon>Anthemideae</taxon>
        <taxon>Artemisiinae</taxon>
        <taxon>Artemisia</taxon>
    </lineage>
</organism>
<dbReference type="InterPro" id="IPR012340">
    <property type="entry name" value="NA-bd_OB-fold"/>
</dbReference>
<evidence type="ECO:0000259" key="3">
    <source>
        <dbReference type="Pfam" id="PF14214"/>
    </source>
</evidence>
<accession>A0A2U1MAM3</accession>
<protein>
    <submittedName>
        <fullName evidence="4">Uncharacterized protein</fullName>
    </submittedName>
</protein>
<reference evidence="4 5" key="1">
    <citation type="journal article" date="2018" name="Mol. Plant">
        <title>The genome of Artemisia annua provides insight into the evolution of Asteraceae family and artemisinin biosynthesis.</title>
        <authorList>
            <person name="Shen Q."/>
            <person name="Zhang L."/>
            <person name="Liao Z."/>
            <person name="Wang S."/>
            <person name="Yan T."/>
            <person name="Shi P."/>
            <person name="Liu M."/>
            <person name="Fu X."/>
            <person name="Pan Q."/>
            <person name="Wang Y."/>
            <person name="Lv Z."/>
            <person name="Lu X."/>
            <person name="Zhang F."/>
            <person name="Jiang W."/>
            <person name="Ma Y."/>
            <person name="Chen M."/>
            <person name="Hao X."/>
            <person name="Li L."/>
            <person name="Tang Y."/>
            <person name="Lv G."/>
            <person name="Zhou Y."/>
            <person name="Sun X."/>
            <person name="Brodelius P.E."/>
            <person name="Rose J.K.C."/>
            <person name="Tang K."/>
        </authorList>
    </citation>
    <scope>NUCLEOTIDE SEQUENCE [LARGE SCALE GENOMIC DNA]</scope>
    <source>
        <strain evidence="5">cv. Huhao1</strain>
        <tissue evidence="4">Leaf</tissue>
    </source>
</reference>
<name>A0A2U1MAM3_ARTAN</name>
<feature type="compositionally biased region" description="Low complexity" evidence="1">
    <location>
        <begin position="931"/>
        <end position="942"/>
    </location>
</feature>
<dbReference type="PANTHER" id="PTHR45786:SF74">
    <property type="entry name" value="ATP-DEPENDENT DNA HELICASE"/>
    <property type="match status" value="1"/>
</dbReference>
<evidence type="ECO:0000313" key="5">
    <source>
        <dbReference type="Proteomes" id="UP000245207"/>
    </source>
</evidence>
<proteinExistence type="predicted"/>
<dbReference type="EMBL" id="PKPP01005942">
    <property type="protein sequence ID" value="PWA58287.1"/>
    <property type="molecule type" value="Genomic_DNA"/>
</dbReference>
<gene>
    <name evidence="4" type="ORF">CTI12_AA399720</name>
</gene>
<dbReference type="AlphaFoldDB" id="A0A2U1MAM3"/>
<dbReference type="Pfam" id="PF02721">
    <property type="entry name" value="DUF223"/>
    <property type="match status" value="1"/>
</dbReference>
<feature type="region of interest" description="Disordered" evidence="1">
    <location>
        <begin position="914"/>
        <end position="971"/>
    </location>
</feature>
<evidence type="ECO:0000259" key="2">
    <source>
        <dbReference type="Pfam" id="PF02721"/>
    </source>
</evidence>
<dbReference type="STRING" id="35608.A0A2U1MAM3"/>
<dbReference type="InterPro" id="IPR025476">
    <property type="entry name" value="Helitron_helicase-like"/>
</dbReference>
<dbReference type="SUPFAM" id="SSF50249">
    <property type="entry name" value="Nucleic acid-binding proteins"/>
    <property type="match status" value="2"/>
</dbReference>
<feature type="domain" description="Helitron helicase-like" evidence="3">
    <location>
        <begin position="337"/>
        <end position="415"/>
    </location>
</feature>
<dbReference type="Proteomes" id="UP000245207">
    <property type="component" value="Unassembled WGS sequence"/>
</dbReference>
<dbReference type="OrthoDB" id="1751331at2759"/>
<evidence type="ECO:0000313" key="4">
    <source>
        <dbReference type="EMBL" id="PWA58287.1"/>
    </source>
</evidence>
<dbReference type="Pfam" id="PF14214">
    <property type="entry name" value="Helitron_like_N"/>
    <property type="match status" value="1"/>
</dbReference>
<dbReference type="CDD" id="cd04480">
    <property type="entry name" value="RPA1_DBD_A_like"/>
    <property type="match status" value="1"/>
</dbReference>
<keyword evidence="5" id="KW-1185">Reference proteome</keyword>
<feature type="domain" description="Replication protein A 70 kDa DNA-binding subunit B/D first OB fold" evidence="2">
    <location>
        <begin position="446"/>
        <end position="548"/>
    </location>
</feature>
<evidence type="ECO:0000256" key="1">
    <source>
        <dbReference type="SAM" id="MobiDB-lite"/>
    </source>
</evidence>
<comment type="caution">
    <text evidence="4">The sequence shown here is derived from an EMBL/GenBank/DDBJ whole genome shotgun (WGS) entry which is preliminary data.</text>
</comment>
<dbReference type="CDD" id="cd04481">
    <property type="entry name" value="RPA1_DBD_B_like"/>
    <property type="match status" value="1"/>
</dbReference>
<sequence>MEIGHRAGGCAFANGSHDLHLDQHYLLPSGLQPQLDPPIDVPIQVPTVDGSVYVFQGNNIMYPSYVVVRSSGIPQVVERPSVYGHQSAGHVPMVLDFSTGSVTHAENLGVSSSTIHMNRPQTGVPARPTRQAGRRHLLAARRHILNDRPRMTTSVDPPVQGPVAPPQREGATLDYKCFGRCDQVCQYCGAAFWLEEKRTGLPISVAPQYQRCCADDNNALVKLFRTAKDKLRQADIPNFSIRLFGVVGTNQYELPTADGIGAIVYEGGPESIMDYDVVIERHSGEPESVNKLHPAYMALQFPLLFIYGEEGYHLKLTLRNVDGNDEQREKKMSMKVYYAYQLHDRIGSYNLITHAGRLFQQYVVNAYCVIEQDRTDYIRRKQNDIRSEYLSGIYDAITRGYRDGRQEQLLAHCYLITLMNREMALTVDPAMSPKNTEALIIPSRQHAYLTELNHADNSKFIEVRVYRKWTAVKVPGFTPMSFSCILLDKKGSAIQANADLKEKERFEHDLQINSVYKIQGFGFEKVDAWGKTLDNDFTLCFGKYTQIEQLADNDFPYHYFNFTAFNELNARLEKKNPILTDYIGYVHNIEKVKEYGGATTTRVKVRNIGIRNLNNDVVPFTLWNEDADNFEEDEYALMKQPVILAVSSCYLKRYAGNLKIIQLSATSATRYYFNPDVQETGELLAAYNETNATRAHLEVQTQRLTSWEQERNRNRVPLGTLLQIDPKTQQKCDECGGKLTYGYLHGQCHQYGTKPNPENRIFITDGTGNVLVSCFTPQTDGLIKDVNTLLQEVENKDPATIPAHNCYRNYCFRIFITDGTGNVLVSCFTPQTDGLIKDVNTLLQEVENKDPATIPAAILALQNTRHVFQFQFATPTAKGPPTFVLKKIMDNPPVILPASSAGPSSPPTVPITVNTDEEYTPPPATPTVTQDTPIDMPTITIPPSDPSAKKELFPASSKEECGPIPKKHKKE</sequence>
<dbReference type="InterPro" id="IPR003871">
    <property type="entry name" value="RFA1B/D_OB_1st"/>
</dbReference>
<feature type="compositionally biased region" description="Basic and acidic residues" evidence="1">
    <location>
        <begin position="947"/>
        <end position="961"/>
    </location>
</feature>